<dbReference type="STRING" id="1630135.DAD186_07730"/>
<dbReference type="PROSITE" id="PS50929">
    <property type="entry name" value="ABC_TM1F"/>
    <property type="match status" value="1"/>
</dbReference>
<evidence type="ECO:0000259" key="8">
    <source>
        <dbReference type="PROSITE" id="PS50929"/>
    </source>
</evidence>
<feature type="region of interest" description="Disordered" evidence="5">
    <location>
        <begin position="1"/>
        <end position="31"/>
    </location>
</feature>
<keyword evidence="3 6" id="KW-1133">Transmembrane helix</keyword>
<dbReference type="InterPro" id="IPR039421">
    <property type="entry name" value="Type_1_exporter"/>
</dbReference>
<reference evidence="9 10" key="1">
    <citation type="submission" date="2015-06" db="EMBL/GenBank/DDBJ databases">
        <title>Investigation of pathophysiology for high-risk pregnancy and development of treatment modality based on it.</title>
        <authorList>
            <person name="Kim B.-C."/>
            <person name="Lim S."/>
        </authorList>
    </citation>
    <scope>NUCLEOTIDE SEQUENCE [LARGE SCALE GENOMIC DNA]</scope>
    <source>
        <strain evidence="9 10">AD1-86</strain>
    </source>
</reference>
<keyword evidence="2 6" id="KW-0812">Transmembrane</keyword>
<dbReference type="Gene3D" id="3.40.50.300">
    <property type="entry name" value="P-loop containing nucleotide triphosphate hydrolases"/>
    <property type="match status" value="1"/>
</dbReference>
<dbReference type="GO" id="GO:0005886">
    <property type="term" value="C:plasma membrane"/>
    <property type="evidence" value="ECO:0007669"/>
    <property type="project" value="UniProtKB-SubCell"/>
</dbReference>
<dbReference type="AlphaFoldDB" id="A0A1B0ZHD7"/>
<dbReference type="InterPro" id="IPR036640">
    <property type="entry name" value="ABC1_TM_sf"/>
</dbReference>
<feature type="transmembrane region" description="Helical" evidence="6">
    <location>
        <begin position="302"/>
        <end position="330"/>
    </location>
</feature>
<dbReference type="PANTHER" id="PTHR43394:SF1">
    <property type="entry name" value="ATP-BINDING CASSETTE SUB-FAMILY B MEMBER 10, MITOCHONDRIAL"/>
    <property type="match status" value="1"/>
</dbReference>
<dbReference type="GO" id="GO:0015421">
    <property type="term" value="F:ABC-type oligopeptide transporter activity"/>
    <property type="evidence" value="ECO:0007669"/>
    <property type="project" value="TreeGrafter"/>
</dbReference>
<feature type="compositionally biased region" description="Basic and acidic residues" evidence="5">
    <location>
        <begin position="22"/>
        <end position="31"/>
    </location>
</feature>
<dbReference type="InterPro" id="IPR011527">
    <property type="entry name" value="ABC1_TM_dom"/>
</dbReference>
<evidence type="ECO:0000256" key="5">
    <source>
        <dbReference type="SAM" id="MobiDB-lite"/>
    </source>
</evidence>
<organism evidence="9 10">
    <name type="scientific">Dermabacter vaginalis</name>
    <dbReference type="NCBI Taxonomy" id="1630135"/>
    <lineage>
        <taxon>Bacteria</taxon>
        <taxon>Bacillati</taxon>
        <taxon>Actinomycetota</taxon>
        <taxon>Actinomycetes</taxon>
        <taxon>Micrococcales</taxon>
        <taxon>Dermabacteraceae</taxon>
        <taxon>Dermabacter</taxon>
    </lineage>
</organism>
<dbReference type="EMBL" id="CP012117">
    <property type="protein sequence ID" value="ANP27323.1"/>
    <property type="molecule type" value="Genomic_DNA"/>
</dbReference>
<dbReference type="Pfam" id="PF00664">
    <property type="entry name" value="ABC_membrane"/>
    <property type="match status" value="1"/>
</dbReference>
<dbReference type="GO" id="GO:0016887">
    <property type="term" value="F:ATP hydrolysis activity"/>
    <property type="evidence" value="ECO:0007669"/>
    <property type="project" value="InterPro"/>
</dbReference>
<dbReference type="SUPFAM" id="SSF52540">
    <property type="entry name" value="P-loop containing nucleoside triphosphate hydrolases"/>
    <property type="match status" value="1"/>
</dbReference>
<sequence length="594" mass="63544">MGMSEAPVSTENTRTKKRAKRHAAEAHLSKSELRERSVMRAILRRNSRPLTWFMVLAMASEAINMVIPIGIGLVIDHGIFKANLWLTVGGAAGLAGLLLLSNWCWARFFEPIMEIRAREQHNLRLAVTAAALDPASRQIDRPAGEILSIATSDADRAPDVFDMMTEAVPASIAVVGAGVWLTVMNPLVGLIVFASLALQVVILRVVTPILSEKYDNQQSRAADAAATATDLVHGLRVLQGLGVQTRARTTYRTRSRTALDAALTNARFSGLSDGLMLFTSSIMIAAVVVASGTLTLEGAMSVGVFISIAGLVRNLSGMMAGLAGVPVWWASFSTSARRIRHLLSEMGRSITEPALNSLVKAGSPEALSARTEPTAPPRLPGLGEISTPLLGTVRDSQIVALVPESASDARLALSELSSLDIPRESLLIEPHAVDLFDGTLREQLDTKRPAPGNSPGTTNDPDTWAHAALESAGADDLLRILPEGLDTRILDRGANLSGGQRQRLALARALAADVPVLVLNDPTTAVDAVTEHKIAQGVREARKVEDRITVLIAKAPALLDQADRVLFVRGGEVSAEGPHHELMHAEAYRKVVQR</sequence>
<dbReference type="KEGG" id="dva:DAD186_07730"/>
<dbReference type="Pfam" id="PF00005">
    <property type="entry name" value="ABC_tran"/>
    <property type="match status" value="1"/>
</dbReference>
<dbReference type="GO" id="GO:0005524">
    <property type="term" value="F:ATP binding"/>
    <property type="evidence" value="ECO:0007669"/>
    <property type="project" value="InterPro"/>
</dbReference>
<dbReference type="InterPro" id="IPR003439">
    <property type="entry name" value="ABC_transporter-like_ATP-bd"/>
</dbReference>
<feature type="domain" description="ABC transporter" evidence="7">
    <location>
        <begin position="369"/>
        <end position="594"/>
    </location>
</feature>
<feature type="transmembrane region" description="Helical" evidence="6">
    <location>
        <begin position="275"/>
        <end position="296"/>
    </location>
</feature>
<keyword evidence="4 6" id="KW-0472">Membrane</keyword>
<accession>A0A1B0ZHD7</accession>
<dbReference type="PATRIC" id="fig|1630135.4.peg.775"/>
<evidence type="ECO:0000256" key="6">
    <source>
        <dbReference type="SAM" id="Phobius"/>
    </source>
</evidence>
<evidence type="ECO:0000313" key="10">
    <source>
        <dbReference type="Proteomes" id="UP000092596"/>
    </source>
</evidence>
<proteinExistence type="predicted"/>
<dbReference type="PANTHER" id="PTHR43394">
    <property type="entry name" value="ATP-DEPENDENT PERMEASE MDL1, MITOCHONDRIAL"/>
    <property type="match status" value="1"/>
</dbReference>
<comment type="subcellular location">
    <subcellularLocation>
        <location evidence="1">Cell membrane</location>
        <topology evidence="1">Multi-pass membrane protein</topology>
    </subcellularLocation>
</comment>
<dbReference type="SUPFAM" id="SSF90123">
    <property type="entry name" value="ABC transporter transmembrane region"/>
    <property type="match status" value="1"/>
</dbReference>
<dbReference type="InterPro" id="IPR017871">
    <property type="entry name" value="ABC_transporter-like_CS"/>
</dbReference>
<dbReference type="Gene3D" id="1.20.1560.10">
    <property type="entry name" value="ABC transporter type 1, transmembrane domain"/>
    <property type="match status" value="1"/>
</dbReference>
<evidence type="ECO:0000313" key="9">
    <source>
        <dbReference type="EMBL" id="ANP27323.1"/>
    </source>
</evidence>
<evidence type="ECO:0000256" key="2">
    <source>
        <dbReference type="ARBA" id="ARBA00022692"/>
    </source>
</evidence>
<evidence type="ECO:0008006" key="11">
    <source>
        <dbReference type="Google" id="ProtNLM"/>
    </source>
</evidence>
<feature type="domain" description="ABC transmembrane type-1" evidence="8">
    <location>
        <begin position="52"/>
        <end position="325"/>
    </location>
</feature>
<name>A0A1B0ZHD7_9MICO</name>
<evidence type="ECO:0000256" key="4">
    <source>
        <dbReference type="ARBA" id="ARBA00023136"/>
    </source>
</evidence>
<evidence type="ECO:0000256" key="1">
    <source>
        <dbReference type="ARBA" id="ARBA00004651"/>
    </source>
</evidence>
<gene>
    <name evidence="9" type="ORF">DAD186_07730</name>
</gene>
<dbReference type="InterPro" id="IPR027417">
    <property type="entry name" value="P-loop_NTPase"/>
</dbReference>
<feature type="transmembrane region" description="Helical" evidence="6">
    <location>
        <begin position="84"/>
        <end position="106"/>
    </location>
</feature>
<feature type="transmembrane region" description="Helical" evidence="6">
    <location>
        <begin position="50"/>
        <end position="72"/>
    </location>
</feature>
<dbReference type="Proteomes" id="UP000092596">
    <property type="component" value="Chromosome"/>
</dbReference>
<evidence type="ECO:0000256" key="3">
    <source>
        <dbReference type="ARBA" id="ARBA00022989"/>
    </source>
</evidence>
<dbReference type="PROSITE" id="PS00211">
    <property type="entry name" value="ABC_TRANSPORTER_1"/>
    <property type="match status" value="1"/>
</dbReference>
<evidence type="ECO:0000259" key="7">
    <source>
        <dbReference type="PROSITE" id="PS50893"/>
    </source>
</evidence>
<dbReference type="PROSITE" id="PS50893">
    <property type="entry name" value="ABC_TRANSPORTER_2"/>
    <property type="match status" value="1"/>
</dbReference>
<protein>
    <recommendedName>
        <fullName evidence="11">ABC transporter ATP-binding protein</fullName>
    </recommendedName>
</protein>